<dbReference type="InterPro" id="IPR004843">
    <property type="entry name" value="Calcineurin-like_PHP"/>
</dbReference>
<dbReference type="InterPro" id="IPR004617">
    <property type="entry name" value="ApaH"/>
</dbReference>
<dbReference type="Proteomes" id="UP000017842">
    <property type="component" value="Unassembled WGS sequence"/>
</dbReference>
<sequence length="271" mass="30818">MAIYAIGDVQGCYDDLLRLLDAIPFNEHRDQLWFVGDLVNRGPKSLETLRFVKSLGTAAITVLGNHDLHLLAASCLPPSSNTKTALDQVLAALDRDELVDWLRHRPLFYHDNNFCMVHAGIPPQWDFDQTQKMARLVEKELQGKDYKSLLKAMYGDKPDIWSPLLRGKSRLRFIINCFTRMRYCGADGRLDLNFNGPPGSQPADLMPWFTVPKRKNSTMKIVFGHWSSLGYYEGENCFAIDTGCLWGGQLTALRLGEQVQRFSICCHKTYT</sequence>
<comment type="function">
    <text evidence="1 5">Hydrolyzes diadenosine 5',5'''-P1,P4-tetraphosphate to yield ADP.</text>
</comment>
<comment type="catalytic activity">
    <reaction evidence="4 5">
        <text>P(1),P(4)-bis(5'-adenosyl) tetraphosphate + H2O = 2 ADP + 2 H(+)</text>
        <dbReference type="Rhea" id="RHEA:24252"/>
        <dbReference type="ChEBI" id="CHEBI:15377"/>
        <dbReference type="ChEBI" id="CHEBI:15378"/>
        <dbReference type="ChEBI" id="CHEBI:58141"/>
        <dbReference type="ChEBI" id="CHEBI:456216"/>
        <dbReference type="EC" id="3.6.1.41"/>
    </reaction>
</comment>
<evidence type="ECO:0000313" key="7">
    <source>
        <dbReference type="EMBL" id="ESS73199.1"/>
    </source>
</evidence>
<dbReference type="RefSeq" id="WP_023493807.1">
    <property type="nucleotide sequence ID" value="NZ_AYLO01000031.1"/>
</dbReference>
<dbReference type="EMBL" id="AYLO01000031">
    <property type="protein sequence ID" value="ESS73199.1"/>
    <property type="molecule type" value="Genomic_DNA"/>
</dbReference>
<dbReference type="PANTHER" id="PTHR40942:SF4">
    <property type="entry name" value="CYTOCHROME C5"/>
    <property type="match status" value="1"/>
</dbReference>
<name>V5BZE9_9GAMM</name>
<comment type="caution">
    <text evidence="7">The sequence shown here is derived from an EMBL/GenBank/DDBJ whole genome shotgun (WGS) entry which is preliminary data.</text>
</comment>
<dbReference type="PATRIC" id="fig|1116472.3.peg.935"/>
<keyword evidence="3 5" id="KW-0378">Hydrolase</keyword>
<feature type="domain" description="Calcineurin-like phosphoesterase" evidence="6">
    <location>
        <begin position="1"/>
        <end position="152"/>
    </location>
</feature>
<evidence type="ECO:0000256" key="4">
    <source>
        <dbReference type="ARBA" id="ARBA00049417"/>
    </source>
</evidence>
<evidence type="ECO:0000256" key="2">
    <source>
        <dbReference type="ARBA" id="ARBA00005419"/>
    </source>
</evidence>
<dbReference type="Pfam" id="PF00149">
    <property type="entry name" value="Metallophos"/>
    <property type="match status" value="1"/>
</dbReference>
<dbReference type="AlphaFoldDB" id="V5BZE9"/>
<keyword evidence="8" id="KW-1185">Reference proteome</keyword>
<evidence type="ECO:0000256" key="3">
    <source>
        <dbReference type="ARBA" id="ARBA00022801"/>
    </source>
</evidence>
<dbReference type="PANTHER" id="PTHR40942">
    <property type="match status" value="1"/>
</dbReference>
<dbReference type="GO" id="GO:0008803">
    <property type="term" value="F:bis(5'-nucleosyl)-tetraphosphatase (symmetrical) activity"/>
    <property type="evidence" value="ECO:0007669"/>
    <property type="project" value="UniProtKB-UniRule"/>
</dbReference>
<evidence type="ECO:0000259" key="6">
    <source>
        <dbReference type="Pfam" id="PF00149"/>
    </source>
</evidence>
<dbReference type="OrthoDB" id="9807890at2"/>
<proteinExistence type="inferred from homology"/>
<comment type="similarity">
    <text evidence="2 5">Belongs to the Ap4A hydrolase family.</text>
</comment>
<dbReference type="HAMAP" id="MF_00199">
    <property type="entry name" value="ApaH"/>
    <property type="match status" value="1"/>
</dbReference>
<dbReference type="PIRSF" id="PIRSF000903">
    <property type="entry name" value="B5n-ttraPtase_sm"/>
    <property type="match status" value="1"/>
</dbReference>
<evidence type="ECO:0000256" key="5">
    <source>
        <dbReference type="HAMAP-Rule" id="MF_00199"/>
    </source>
</evidence>
<dbReference type="EC" id="3.6.1.41" evidence="5"/>
<evidence type="ECO:0000256" key="1">
    <source>
        <dbReference type="ARBA" id="ARBA00003413"/>
    </source>
</evidence>
<dbReference type="eggNOG" id="COG0639">
    <property type="taxonomic scope" value="Bacteria"/>
</dbReference>
<protein>
    <recommendedName>
        <fullName evidence="5">Bis(5'-nucleosyl)-tetraphosphatase, symmetrical</fullName>
        <ecNumber evidence="5">3.6.1.41</ecNumber>
    </recommendedName>
    <alternativeName>
        <fullName evidence="5">Ap4A hydrolase</fullName>
    </alternativeName>
    <alternativeName>
        <fullName evidence="5">Diadenosine 5',5'''-P1,P4-tetraphosphate pyrophosphohydrolase</fullName>
    </alternativeName>
    <alternativeName>
        <fullName evidence="5">Diadenosine tetraphosphatase</fullName>
    </alternativeName>
</protein>
<dbReference type="Gene3D" id="3.60.21.10">
    <property type="match status" value="1"/>
</dbReference>
<dbReference type="NCBIfam" id="NF001204">
    <property type="entry name" value="PRK00166.1"/>
    <property type="match status" value="1"/>
</dbReference>
<accession>V5BZE9</accession>
<gene>
    <name evidence="5 7" type="primary">apaH</name>
    <name evidence="7" type="ORF">MGMO_31c00040</name>
</gene>
<dbReference type="CDD" id="cd07422">
    <property type="entry name" value="MPP_ApaH"/>
    <property type="match status" value="1"/>
</dbReference>
<dbReference type="InterPro" id="IPR029052">
    <property type="entry name" value="Metallo-depent_PP-like"/>
</dbReference>
<organism evidence="7 8">
    <name type="scientific">Methyloglobulus morosus KoM1</name>
    <dbReference type="NCBI Taxonomy" id="1116472"/>
    <lineage>
        <taxon>Bacteria</taxon>
        <taxon>Pseudomonadati</taxon>
        <taxon>Pseudomonadota</taxon>
        <taxon>Gammaproteobacteria</taxon>
        <taxon>Methylococcales</taxon>
        <taxon>Methylococcaceae</taxon>
        <taxon>Methyloglobulus</taxon>
    </lineage>
</organism>
<reference evidence="7 8" key="1">
    <citation type="journal article" date="2013" name="Genome Announc.">
        <title>Draft Genome Sequence of the Methanotrophic Gammaproteobacterium Methyloglobulus morosus DSM 22980 Strain KoM1.</title>
        <authorList>
            <person name="Poehlein A."/>
            <person name="Deutzmann J.S."/>
            <person name="Daniel R."/>
            <person name="Simeonova D.D."/>
        </authorList>
    </citation>
    <scope>NUCLEOTIDE SEQUENCE [LARGE SCALE GENOMIC DNA]</scope>
    <source>
        <strain evidence="7 8">KoM1</strain>
    </source>
</reference>
<dbReference type="PRINTS" id="PR00114">
    <property type="entry name" value="STPHPHTASE"/>
</dbReference>
<dbReference type="InterPro" id="IPR006186">
    <property type="entry name" value="Ser/Thr-sp_prot-phosphatase"/>
</dbReference>
<evidence type="ECO:0000313" key="8">
    <source>
        <dbReference type="Proteomes" id="UP000017842"/>
    </source>
</evidence>
<dbReference type="NCBIfam" id="TIGR00668">
    <property type="entry name" value="apaH"/>
    <property type="match status" value="1"/>
</dbReference>
<dbReference type="STRING" id="1116472.MGMO_31c00040"/>
<dbReference type="SUPFAM" id="SSF56300">
    <property type="entry name" value="Metallo-dependent phosphatases"/>
    <property type="match status" value="1"/>
</dbReference>